<proteinExistence type="predicted"/>
<geneLocation type="plasmid" evidence="1 3">
    <name>punnamed2</name>
</geneLocation>
<evidence type="ECO:0000313" key="2">
    <source>
        <dbReference type="EMBL" id="TFZ42954.1"/>
    </source>
</evidence>
<keyword evidence="1" id="KW-0614">Plasmid</keyword>
<protein>
    <submittedName>
        <fullName evidence="2">Uncharacterized protein</fullName>
    </submittedName>
</protein>
<gene>
    <name evidence="2" type="ORF">E4031_01585</name>
    <name evidence="1" type="ORF">E4Z98_09845</name>
</gene>
<dbReference type="Proteomes" id="UP000296883">
    <property type="component" value="Plasmid punnamed2"/>
</dbReference>
<name>A0AAJ5EFV1_9ENTE</name>
<dbReference type="EMBL" id="SRHU01000007">
    <property type="protein sequence ID" value="TFZ42954.1"/>
    <property type="molecule type" value="Genomic_DNA"/>
</dbReference>
<evidence type="ECO:0000313" key="4">
    <source>
        <dbReference type="Proteomes" id="UP000297725"/>
    </source>
</evidence>
<dbReference type="AlphaFoldDB" id="A0AAJ5EFV1"/>
<evidence type="ECO:0000313" key="3">
    <source>
        <dbReference type="Proteomes" id="UP000296883"/>
    </source>
</evidence>
<dbReference type="GeneID" id="39759735"/>
<reference evidence="1 3" key="2">
    <citation type="submission" date="2019-04" db="EMBL/GenBank/DDBJ databases">
        <authorList>
            <person name="Ge Y."/>
        </authorList>
    </citation>
    <scope>NUCLEOTIDE SEQUENCE [LARGE SCALE GENOMIC DNA]</scope>
    <source>
        <strain evidence="1">CF-49</strain>
        <strain evidence="3">personal::cf-49</strain>
        <plasmid evidence="1 3">punnamed2</plasmid>
    </source>
</reference>
<dbReference type="RefSeq" id="WP_135253580.1">
    <property type="nucleotide sequence ID" value="NZ_CP038867.1"/>
</dbReference>
<dbReference type="EMBL" id="CP038867">
    <property type="protein sequence ID" value="QCA29679.1"/>
    <property type="molecule type" value="Genomic_DNA"/>
</dbReference>
<sequence>MEVVQLLEVNGNLLVFEDSQLKTYEVVVSTELALYYKNQLEEAHDEGEPYLMTYDSFLSLKNGGI</sequence>
<dbReference type="Proteomes" id="UP000297725">
    <property type="component" value="Unassembled WGS sequence"/>
</dbReference>
<keyword evidence="3" id="KW-1185">Reference proteome</keyword>
<evidence type="ECO:0000313" key="1">
    <source>
        <dbReference type="EMBL" id="QCA29679.1"/>
    </source>
</evidence>
<accession>A0AAJ5EFV1</accession>
<organism evidence="2 4">
    <name type="scientific">Vagococcus xieshaowenii</name>
    <dbReference type="NCBI Taxonomy" id="2562451"/>
    <lineage>
        <taxon>Bacteria</taxon>
        <taxon>Bacillati</taxon>
        <taxon>Bacillota</taxon>
        <taxon>Bacilli</taxon>
        <taxon>Lactobacillales</taxon>
        <taxon>Enterococcaceae</taxon>
        <taxon>Vagococcus</taxon>
    </lineage>
</organism>
<reference evidence="2 4" key="1">
    <citation type="submission" date="2019-03" db="EMBL/GenBank/DDBJ databases">
        <title>Vagococcus sp. was isolated fron gut of Carduelis flavirostris.</title>
        <authorList>
            <person name="Ge Y."/>
        </authorList>
    </citation>
    <scope>NUCLEOTIDE SEQUENCE [LARGE SCALE GENOMIC DNA]</scope>
    <source>
        <strain evidence="2 4">CF-210</strain>
    </source>
</reference>